<evidence type="ECO:0008006" key="2">
    <source>
        <dbReference type="Google" id="ProtNLM"/>
    </source>
</evidence>
<dbReference type="AlphaFoldDB" id="A0A644WRY9"/>
<gene>
    <name evidence="1" type="ORF">SDC9_52813</name>
</gene>
<evidence type="ECO:0000313" key="1">
    <source>
        <dbReference type="EMBL" id="MPM06512.1"/>
    </source>
</evidence>
<dbReference type="EMBL" id="VSSQ01001236">
    <property type="protein sequence ID" value="MPM06512.1"/>
    <property type="molecule type" value="Genomic_DNA"/>
</dbReference>
<organism evidence="1">
    <name type="scientific">bioreactor metagenome</name>
    <dbReference type="NCBI Taxonomy" id="1076179"/>
    <lineage>
        <taxon>unclassified sequences</taxon>
        <taxon>metagenomes</taxon>
        <taxon>ecological metagenomes</taxon>
    </lineage>
</organism>
<comment type="caution">
    <text evidence="1">The sequence shown here is derived from an EMBL/GenBank/DDBJ whole genome shotgun (WGS) entry which is preliminary data.</text>
</comment>
<protein>
    <recommendedName>
        <fullName evidence="2">Glutaredoxin domain-containing protein</fullName>
    </recommendedName>
</protein>
<proteinExistence type="predicted"/>
<sequence length="116" mass="12780">MRTPREEIAGNGAVKLCLYASACARNDFYLQRVEEESRELGLRCTVEKITAEDAVAALGFESVCQPSYCPGCRANHAALEDKDGLYLPVLTGNGKPLFWNVPPSDDQLRAALEQYL</sequence>
<reference evidence="1" key="1">
    <citation type="submission" date="2019-08" db="EMBL/GenBank/DDBJ databases">
        <authorList>
            <person name="Kucharzyk K."/>
            <person name="Murdoch R.W."/>
            <person name="Higgins S."/>
            <person name="Loffler F."/>
        </authorList>
    </citation>
    <scope>NUCLEOTIDE SEQUENCE</scope>
</reference>
<name>A0A644WRY9_9ZZZZ</name>
<accession>A0A644WRY9</accession>